<evidence type="ECO:0000313" key="1">
    <source>
        <dbReference type="EMBL" id="VVP61555.1"/>
    </source>
</evidence>
<sequence>MHTEAHFVLEDVLIACKTINVFGDLAVKNLEAGIPNDLVEEEKDELERAFKLMRLTLDFVNPLITASFDQTPRRRSV</sequence>
<dbReference type="AlphaFoldDB" id="A0A5E7QJA2"/>
<name>A0A5E7QJA2_PSEFL</name>
<proteinExistence type="predicted"/>
<gene>
    <name evidence="1" type="ORF">PS870_06370</name>
</gene>
<protein>
    <submittedName>
        <fullName evidence="1">Uncharacterized protein</fullName>
    </submittedName>
</protein>
<reference evidence="1 2" key="1">
    <citation type="submission" date="2019-09" db="EMBL/GenBank/DDBJ databases">
        <authorList>
            <person name="Chandra G."/>
            <person name="Truman W A."/>
        </authorList>
    </citation>
    <scope>NUCLEOTIDE SEQUENCE [LARGE SCALE GENOMIC DNA]</scope>
    <source>
        <strain evidence="1">PS870</strain>
    </source>
</reference>
<dbReference type="RefSeq" id="WP_154914181.1">
    <property type="nucleotide sequence ID" value="NZ_CABVIK010000036.1"/>
</dbReference>
<accession>A0A5E7QJA2</accession>
<dbReference type="Proteomes" id="UP000349468">
    <property type="component" value="Unassembled WGS sequence"/>
</dbReference>
<organism evidence="1 2">
    <name type="scientific">Pseudomonas fluorescens</name>
    <dbReference type="NCBI Taxonomy" id="294"/>
    <lineage>
        <taxon>Bacteria</taxon>
        <taxon>Pseudomonadati</taxon>
        <taxon>Pseudomonadota</taxon>
        <taxon>Gammaproteobacteria</taxon>
        <taxon>Pseudomonadales</taxon>
        <taxon>Pseudomonadaceae</taxon>
        <taxon>Pseudomonas</taxon>
    </lineage>
</organism>
<dbReference type="EMBL" id="CABVIK010000036">
    <property type="protein sequence ID" value="VVP61555.1"/>
    <property type="molecule type" value="Genomic_DNA"/>
</dbReference>
<evidence type="ECO:0000313" key="2">
    <source>
        <dbReference type="Proteomes" id="UP000349468"/>
    </source>
</evidence>